<dbReference type="PANTHER" id="PTHR11575">
    <property type="entry name" value="5'-NUCLEOTIDASE-RELATED"/>
    <property type="match status" value="1"/>
</dbReference>
<dbReference type="CDD" id="cd07411">
    <property type="entry name" value="MPP_SoxB_N"/>
    <property type="match status" value="1"/>
</dbReference>
<evidence type="ECO:0000313" key="5">
    <source>
        <dbReference type="EMBL" id="VFK16525.1"/>
    </source>
</evidence>
<feature type="domain" description="5'-Nucleotidase C-terminal" evidence="2">
    <location>
        <begin position="394"/>
        <end position="530"/>
    </location>
</feature>
<evidence type="ECO:0000313" key="4">
    <source>
        <dbReference type="EMBL" id="VFJ66794.1"/>
    </source>
</evidence>
<dbReference type="InterPro" id="IPR008334">
    <property type="entry name" value="5'-Nucleotdase_C"/>
</dbReference>
<dbReference type="SUPFAM" id="SSF56300">
    <property type="entry name" value="Metallo-dependent phosphatases"/>
    <property type="match status" value="1"/>
</dbReference>
<dbReference type="InterPro" id="IPR029052">
    <property type="entry name" value="Metallo-depent_PP-like"/>
</dbReference>
<accession>A0A450T067</accession>
<dbReference type="AlphaFoldDB" id="A0A450T067"/>
<keyword evidence="1" id="KW-0547">Nucleotide-binding</keyword>
<dbReference type="PROSITE" id="PS51318">
    <property type="entry name" value="TAT"/>
    <property type="match status" value="1"/>
</dbReference>
<dbReference type="SUPFAM" id="SSF55816">
    <property type="entry name" value="5'-nucleotidase (syn. UDP-sugar hydrolase), C-terminal domain"/>
    <property type="match status" value="1"/>
</dbReference>
<dbReference type="InterPro" id="IPR036907">
    <property type="entry name" value="5'-Nucleotdase_C_sf"/>
</dbReference>
<dbReference type="Gene3D" id="3.90.780.10">
    <property type="entry name" value="5'-Nucleotidase, C-terminal domain"/>
    <property type="match status" value="1"/>
</dbReference>
<evidence type="ECO:0000259" key="2">
    <source>
        <dbReference type="Pfam" id="PF02872"/>
    </source>
</evidence>
<proteinExistence type="inferred from homology"/>
<dbReference type="Gene3D" id="3.60.21.10">
    <property type="match status" value="1"/>
</dbReference>
<sequence length="561" mass="62104">MLTRREFLQITAAASALGLTGPPRSVLAAGKPITQEDLLAFQPLGQVTLLNFTDIHAQLVPLFYREPAVNLGIGEDRGRPPHLTGTALLKHFGLPAGGLDAYAFTDLDFVRLAREYGRVGGLSRIATLVEAIRAERPGRTLLIDNGDTWQGSYTSLQTRGADMVEAMNALGVDAMTAHWEFTYGAERVRELMDQLRFPFLAGNVRDTEWEEPVFESTAWFERGGLKIAVIGQAFPYTPVANPRHLIPEWTFGIRESQLQETVDAVRGQGADLVVLASHDGFDVDYKLAGMVRGIDVILTGHTHDAIPAVIQVGDTLLVAAGSHGKFLARLDLDVADRRVRAYRFRLIPVLSDAISPDPAMEALVTKLRAPYRQTLDTVLGRSESLLYRRGNFNGTFDDLICRAIREERDTQIALSPGFRWGGALLPGQDIRTEELYNQTAITYPNCYRMEMSGERIKTVLEDVADNLFNHDPFYRQGGDMVRVGGLGYSIRITAPRGERIQDLVLWPQNEAIDPKKNYVVGGWASVNPGTEGPAIQEVVGNYLARNPVVRVEEQRAVRVVE</sequence>
<reference evidence="3" key="1">
    <citation type="submission" date="2019-02" db="EMBL/GenBank/DDBJ databases">
        <authorList>
            <person name="Gruber-Vodicka R. H."/>
            <person name="Seah K. B. B."/>
        </authorList>
    </citation>
    <scope>NUCLEOTIDE SEQUENCE</scope>
    <source>
        <strain evidence="3">BECK_BZ163</strain>
        <strain evidence="5">BECK_BZ164</strain>
        <strain evidence="4">BECK_BZ165</strain>
    </source>
</reference>
<dbReference type="GO" id="GO:0030288">
    <property type="term" value="C:outer membrane-bounded periplasmic space"/>
    <property type="evidence" value="ECO:0007669"/>
    <property type="project" value="TreeGrafter"/>
</dbReference>
<organism evidence="3">
    <name type="scientific">Candidatus Kentrum sp. FM</name>
    <dbReference type="NCBI Taxonomy" id="2126340"/>
    <lineage>
        <taxon>Bacteria</taxon>
        <taxon>Pseudomonadati</taxon>
        <taxon>Pseudomonadota</taxon>
        <taxon>Gammaproteobacteria</taxon>
        <taxon>Candidatus Kentrum</taxon>
    </lineage>
</organism>
<dbReference type="PANTHER" id="PTHR11575:SF42">
    <property type="entry name" value="SULFUR OXIDATION PROTEIN SOXB"/>
    <property type="match status" value="1"/>
</dbReference>
<dbReference type="InterPro" id="IPR041829">
    <property type="entry name" value="SoxB_N"/>
</dbReference>
<dbReference type="EMBL" id="CAADFL010000424">
    <property type="protein sequence ID" value="VFK16525.1"/>
    <property type="molecule type" value="Genomic_DNA"/>
</dbReference>
<protein>
    <submittedName>
        <fullName evidence="3">Sulfur-oxidizing protein SoxB</fullName>
    </submittedName>
</protein>
<dbReference type="PRINTS" id="PR01607">
    <property type="entry name" value="APYRASEFAMLY"/>
</dbReference>
<dbReference type="GO" id="GO:0009166">
    <property type="term" value="P:nucleotide catabolic process"/>
    <property type="evidence" value="ECO:0007669"/>
    <property type="project" value="InterPro"/>
</dbReference>
<dbReference type="InterPro" id="IPR006179">
    <property type="entry name" value="5_nucleotidase/apyrase"/>
</dbReference>
<dbReference type="GO" id="GO:0016787">
    <property type="term" value="F:hydrolase activity"/>
    <property type="evidence" value="ECO:0007669"/>
    <property type="project" value="UniProtKB-KW"/>
</dbReference>
<keyword evidence="1" id="KW-0378">Hydrolase</keyword>
<dbReference type="EMBL" id="CAADEZ010000248">
    <property type="protein sequence ID" value="VFJ59857.1"/>
    <property type="molecule type" value="Genomic_DNA"/>
</dbReference>
<dbReference type="InterPro" id="IPR006311">
    <property type="entry name" value="TAT_signal"/>
</dbReference>
<dbReference type="Gene3D" id="6.10.140.570">
    <property type="match status" value="1"/>
</dbReference>
<dbReference type="NCBIfam" id="TIGR04486">
    <property type="entry name" value="thiosulf_SoxB"/>
    <property type="match status" value="1"/>
</dbReference>
<dbReference type="Pfam" id="PF02872">
    <property type="entry name" value="5_nucleotid_C"/>
    <property type="match status" value="1"/>
</dbReference>
<evidence type="ECO:0000313" key="3">
    <source>
        <dbReference type="EMBL" id="VFJ59857.1"/>
    </source>
</evidence>
<name>A0A450T067_9GAMM</name>
<comment type="similarity">
    <text evidence="1">Belongs to the 5'-nucleotidase family.</text>
</comment>
<gene>
    <name evidence="3" type="ORF">BECKFM1743A_GA0114220_102485</name>
    <name evidence="5" type="ORF">BECKFM1743B_GA0114221_104241</name>
    <name evidence="4" type="ORF">BECKFM1743C_GA0114222_104364</name>
</gene>
<dbReference type="GO" id="GO:0000166">
    <property type="term" value="F:nucleotide binding"/>
    <property type="evidence" value="ECO:0007669"/>
    <property type="project" value="UniProtKB-KW"/>
</dbReference>
<dbReference type="InterPro" id="IPR030998">
    <property type="entry name" value="Thiosulf_SoxB"/>
</dbReference>
<dbReference type="EMBL" id="CAADFA010000436">
    <property type="protein sequence ID" value="VFJ66794.1"/>
    <property type="molecule type" value="Genomic_DNA"/>
</dbReference>
<evidence type="ECO:0000256" key="1">
    <source>
        <dbReference type="RuleBase" id="RU362119"/>
    </source>
</evidence>